<reference evidence="1" key="1">
    <citation type="journal article" date="2023" name="Mol. Biol. Evol.">
        <title>Third-Generation Sequencing Reveals the Adaptive Role of the Epigenome in Three Deep-Sea Polychaetes.</title>
        <authorList>
            <person name="Perez M."/>
            <person name="Aroh O."/>
            <person name="Sun Y."/>
            <person name="Lan Y."/>
            <person name="Juniper S.K."/>
            <person name="Young C.R."/>
            <person name="Angers B."/>
            <person name="Qian P.Y."/>
        </authorList>
    </citation>
    <scope>NUCLEOTIDE SEQUENCE</scope>
    <source>
        <strain evidence="1">P08H-3</strain>
    </source>
</reference>
<dbReference type="AlphaFoldDB" id="A0AAD9JVU9"/>
<dbReference type="EMBL" id="JAODUP010000134">
    <property type="protein sequence ID" value="KAK2160384.1"/>
    <property type="molecule type" value="Genomic_DNA"/>
</dbReference>
<gene>
    <name evidence="1" type="ORF">LSH36_134g00008</name>
</gene>
<organism evidence="1 2">
    <name type="scientific">Paralvinella palmiformis</name>
    <dbReference type="NCBI Taxonomy" id="53620"/>
    <lineage>
        <taxon>Eukaryota</taxon>
        <taxon>Metazoa</taxon>
        <taxon>Spiralia</taxon>
        <taxon>Lophotrochozoa</taxon>
        <taxon>Annelida</taxon>
        <taxon>Polychaeta</taxon>
        <taxon>Sedentaria</taxon>
        <taxon>Canalipalpata</taxon>
        <taxon>Terebellida</taxon>
        <taxon>Terebelliformia</taxon>
        <taxon>Alvinellidae</taxon>
        <taxon>Paralvinella</taxon>
    </lineage>
</organism>
<protein>
    <submittedName>
        <fullName evidence="1">Uncharacterized protein</fullName>
    </submittedName>
</protein>
<dbReference type="Proteomes" id="UP001208570">
    <property type="component" value="Unassembled WGS sequence"/>
</dbReference>
<comment type="caution">
    <text evidence="1">The sequence shown here is derived from an EMBL/GenBank/DDBJ whole genome shotgun (WGS) entry which is preliminary data.</text>
</comment>
<keyword evidence="2" id="KW-1185">Reference proteome</keyword>
<name>A0AAD9JVU9_9ANNE</name>
<proteinExistence type="predicted"/>
<evidence type="ECO:0000313" key="2">
    <source>
        <dbReference type="Proteomes" id="UP001208570"/>
    </source>
</evidence>
<accession>A0AAD9JVU9</accession>
<sequence>MKRVKPVKMTTNVRTTPLKGEMALCALTFSPIDLPVTTTTRYAT</sequence>
<evidence type="ECO:0000313" key="1">
    <source>
        <dbReference type="EMBL" id="KAK2160384.1"/>
    </source>
</evidence>